<reference evidence="1" key="2">
    <citation type="journal article" date="2015" name="Data Brief">
        <title>Shoot transcriptome of the giant reed, Arundo donax.</title>
        <authorList>
            <person name="Barrero R.A."/>
            <person name="Guerrero F.D."/>
            <person name="Moolhuijzen P."/>
            <person name="Goolsby J.A."/>
            <person name="Tidwell J."/>
            <person name="Bellgard S.E."/>
            <person name="Bellgard M.I."/>
        </authorList>
    </citation>
    <scope>NUCLEOTIDE SEQUENCE</scope>
    <source>
        <tissue evidence="1">Shoot tissue taken approximately 20 cm above the soil surface</tissue>
    </source>
</reference>
<protein>
    <submittedName>
        <fullName evidence="1">Uncharacterized protein</fullName>
    </submittedName>
</protein>
<accession>A0A0A9BJQ4</accession>
<sequence>MWQREANQLWLTHLEGAWASVKNRGRERQRVSRRWNRVSTVALLPEGPRNLIAGVGIQH</sequence>
<dbReference type="EMBL" id="GBRH01233716">
    <property type="protein sequence ID" value="JAD64179.1"/>
    <property type="molecule type" value="Transcribed_RNA"/>
</dbReference>
<proteinExistence type="predicted"/>
<organism evidence="1">
    <name type="scientific">Arundo donax</name>
    <name type="common">Giant reed</name>
    <name type="synonym">Donax arundinaceus</name>
    <dbReference type="NCBI Taxonomy" id="35708"/>
    <lineage>
        <taxon>Eukaryota</taxon>
        <taxon>Viridiplantae</taxon>
        <taxon>Streptophyta</taxon>
        <taxon>Embryophyta</taxon>
        <taxon>Tracheophyta</taxon>
        <taxon>Spermatophyta</taxon>
        <taxon>Magnoliopsida</taxon>
        <taxon>Liliopsida</taxon>
        <taxon>Poales</taxon>
        <taxon>Poaceae</taxon>
        <taxon>PACMAD clade</taxon>
        <taxon>Arundinoideae</taxon>
        <taxon>Arundineae</taxon>
        <taxon>Arundo</taxon>
    </lineage>
</organism>
<evidence type="ECO:0000313" key="1">
    <source>
        <dbReference type="EMBL" id="JAD64179.1"/>
    </source>
</evidence>
<reference evidence="1" key="1">
    <citation type="submission" date="2014-09" db="EMBL/GenBank/DDBJ databases">
        <authorList>
            <person name="Magalhaes I.L.F."/>
            <person name="Oliveira U."/>
            <person name="Santos F.R."/>
            <person name="Vidigal T.H.D.A."/>
            <person name="Brescovit A.D."/>
            <person name="Santos A.J."/>
        </authorList>
    </citation>
    <scope>NUCLEOTIDE SEQUENCE</scope>
    <source>
        <tissue evidence="1">Shoot tissue taken approximately 20 cm above the soil surface</tissue>
    </source>
</reference>
<name>A0A0A9BJQ4_ARUDO</name>
<dbReference type="AlphaFoldDB" id="A0A0A9BJQ4"/>